<feature type="compositionally biased region" description="Basic and acidic residues" evidence="1">
    <location>
        <begin position="298"/>
        <end position="321"/>
    </location>
</feature>
<evidence type="ECO:0000256" key="1">
    <source>
        <dbReference type="SAM" id="MobiDB-lite"/>
    </source>
</evidence>
<dbReference type="GeneID" id="18804238"/>
<evidence type="ECO:0000313" key="3">
    <source>
        <dbReference type="Proteomes" id="UP000053927"/>
    </source>
</evidence>
<sequence length="356" mass="37326">MSSDKKSPSRPPSYSGSSNTNDPFDSKSQSSSKSSKLSPEADRPKVNRSGTGKRAFSAYAQTWIGMTPVWLMGEALIPGVKVGTTFKGGARKLLASGEEVLEMIGASKDDVIVVLDRHFAGAGTKLASKAKKLDGTSDGTSTPTKAGKDGTSTPGSNAAFEEQARKAAQVIRAAGEHAIVAVSSSFDRAQAELTTSSPGIKKIVKKHGKDVVILVDKGLKNPIVVTGVSRFAKSKGIPYSDALLRLASLGLSKIIDALPDDIEAEVEAEVLDDAARHRAAEQSGSGKIGVEEMDGEELERTSSPKAREEADRASLLGKEEADPGSSSMPGAIHPGETAGGEDPYRKMREKEGCLVM</sequence>
<dbReference type="OrthoDB" id="3235947at2759"/>
<dbReference type="eggNOG" id="ENOG502R11W">
    <property type="taxonomic scope" value="Eukaryota"/>
</dbReference>
<reference evidence="3" key="1">
    <citation type="journal article" date="2012" name="Science">
        <title>The Paleozoic origin of enzymatic lignin decomposition reconstructed from 31 fungal genomes.</title>
        <authorList>
            <person name="Floudas D."/>
            <person name="Binder M."/>
            <person name="Riley R."/>
            <person name="Barry K."/>
            <person name="Blanchette R.A."/>
            <person name="Henrissat B."/>
            <person name="Martinez A.T."/>
            <person name="Otillar R."/>
            <person name="Spatafora J.W."/>
            <person name="Yadav J.S."/>
            <person name="Aerts A."/>
            <person name="Benoit I."/>
            <person name="Boyd A."/>
            <person name="Carlson A."/>
            <person name="Copeland A."/>
            <person name="Coutinho P.M."/>
            <person name="de Vries R.P."/>
            <person name="Ferreira P."/>
            <person name="Findley K."/>
            <person name="Foster B."/>
            <person name="Gaskell J."/>
            <person name="Glotzer D."/>
            <person name="Gorecki P."/>
            <person name="Heitman J."/>
            <person name="Hesse C."/>
            <person name="Hori C."/>
            <person name="Igarashi K."/>
            <person name="Jurgens J.A."/>
            <person name="Kallen N."/>
            <person name="Kersten P."/>
            <person name="Kohler A."/>
            <person name="Kuees U."/>
            <person name="Kumar T.K.A."/>
            <person name="Kuo A."/>
            <person name="LaButti K."/>
            <person name="Larrondo L.F."/>
            <person name="Lindquist E."/>
            <person name="Ling A."/>
            <person name="Lombard V."/>
            <person name="Lucas S."/>
            <person name="Lundell T."/>
            <person name="Martin R."/>
            <person name="McLaughlin D.J."/>
            <person name="Morgenstern I."/>
            <person name="Morin E."/>
            <person name="Murat C."/>
            <person name="Nagy L.G."/>
            <person name="Nolan M."/>
            <person name="Ohm R.A."/>
            <person name="Patyshakuliyeva A."/>
            <person name="Rokas A."/>
            <person name="Ruiz-Duenas F.J."/>
            <person name="Sabat G."/>
            <person name="Salamov A."/>
            <person name="Samejima M."/>
            <person name="Schmutz J."/>
            <person name="Slot J.C."/>
            <person name="St John F."/>
            <person name="Stenlid J."/>
            <person name="Sun H."/>
            <person name="Sun S."/>
            <person name="Syed K."/>
            <person name="Tsang A."/>
            <person name="Wiebenga A."/>
            <person name="Young D."/>
            <person name="Pisabarro A."/>
            <person name="Eastwood D.C."/>
            <person name="Martin F."/>
            <person name="Cullen D."/>
            <person name="Grigoriev I.V."/>
            <person name="Hibbett D.S."/>
        </authorList>
    </citation>
    <scope>NUCLEOTIDE SEQUENCE [LARGE SCALE GENOMIC DNA]</scope>
    <source>
        <strain evidence="3">FP-91666</strain>
    </source>
</reference>
<dbReference type="AlphaFoldDB" id="R7RWQ6"/>
<dbReference type="RefSeq" id="XP_007311702.1">
    <property type="nucleotide sequence ID" value="XM_007311640.1"/>
</dbReference>
<feature type="compositionally biased region" description="Low complexity" evidence="1">
    <location>
        <begin position="26"/>
        <end position="38"/>
    </location>
</feature>
<feature type="region of interest" description="Disordered" evidence="1">
    <location>
        <begin position="1"/>
        <end position="50"/>
    </location>
</feature>
<evidence type="ECO:0000313" key="2">
    <source>
        <dbReference type="EMBL" id="EIM79255.1"/>
    </source>
</evidence>
<dbReference type="Proteomes" id="UP000053927">
    <property type="component" value="Unassembled WGS sequence"/>
</dbReference>
<dbReference type="OMA" id="PLWLMGE"/>
<dbReference type="KEGG" id="shs:STEHIDRAFT_173223"/>
<protein>
    <submittedName>
        <fullName evidence="2">Uncharacterized protein</fullName>
    </submittedName>
</protein>
<organism evidence="2 3">
    <name type="scientific">Stereum hirsutum (strain FP-91666)</name>
    <name type="common">White-rot fungus</name>
    <dbReference type="NCBI Taxonomy" id="721885"/>
    <lineage>
        <taxon>Eukaryota</taxon>
        <taxon>Fungi</taxon>
        <taxon>Dikarya</taxon>
        <taxon>Basidiomycota</taxon>
        <taxon>Agaricomycotina</taxon>
        <taxon>Agaricomycetes</taxon>
        <taxon>Russulales</taxon>
        <taxon>Stereaceae</taxon>
        <taxon>Stereum</taxon>
    </lineage>
</organism>
<feature type="region of interest" description="Disordered" evidence="1">
    <location>
        <begin position="130"/>
        <end position="157"/>
    </location>
</feature>
<feature type="compositionally biased region" description="Basic and acidic residues" evidence="1">
    <location>
        <begin position="342"/>
        <end position="356"/>
    </location>
</feature>
<name>R7RWQ6_STEHR</name>
<accession>R7RWQ6</accession>
<keyword evidence="3" id="KW-1185">Reference proteome</keyword>
<gene>
    <name evidence="2" type="ORF">STEHIDRAFT_173223</name>
</gene>
<dbReference type="EMBL" id="JH687407">
    <property type="protein sequence ID" value="EIM79255.1"/>
    <property type="molecule type" value="Genomic_DNA"/>
</dbReference>
<feature type="compositionally biased region" description="Polar residues" evidence="1">
    <location>
        <begin position="137"/>
        <end position="156"/>
    </location>
</feature>
<feature type="region of interest" description="Disordered" evidence="1">
    <location>
        <begin position="277"/>
        <end position="356"/>
    </location>
</feature>
<proteinExistence type="predicted"/>